<protein>
    <submittedName>
        <fullName evidence="1">Uncharacterized protein</fullName>
    </submittedName>
</protein>
<evidence type="ECO:0000313" key="2">
    <source>
        <dbReference type="Proteomes" id="UP001497623"/>
    </source>
</evidence>
<comment type="caution">
    <text evidence="1">The sequence shown here is derived from an EMBL/GenBank/DDBJ whole genome shotgun (WGS) entry which is preliminary data.</text>
</comment>
<gene>
    <name evidence="1" type="ORF">MNOR_LOCUS33427</name>
</gene>
<accession>A0AAV2S7W7</accession>
<proteinExistence type="predicted"/>
<organism evidence="1 2">
    <name type="scientific">Meganyctiphanes norvegica</name>
    <name type="common">Northern krill</name>
    <name type="synonym">Thysanopoda norvegica</name>
    <dbReference type="NCBI Taxonomy" id="48144"/>
    <lineage>
        <taxon>Eukaryota</taxon>
        <taxon>Metazoa</taxon>
        <taxon>Ecdysozoa</taxon>
        <taxon>Arthropoda</taxon>
        <taxon>Crustacea</taxon>
        <taxon>Multicrustacea</taxon>
        <taxon>Malacostraca</taxon>
        <taxon>Eumalacostraca</taxon>
        <taxon>Eucarida</taxon>
        <taxon>Euphausiacea</taxon>
        <taxon>Euphausiidae</taxon>
        <taxon>Meganyctiphanes</taxon>
    </lineage>
</organism>
<keyword evidence="2" id="KW-1185">Reference proteome</keyword>
<name>A0AAV2S7W7_MEGNR</name>
<dbReference type="Proteomes" id="UP001497623">
    <property type="component" value="Unassembled WGS sequence"/>
</dbReference>
<evidence type="ECO:0000313" key="1">
    <source>
        <dbReference type="EMBL" id="CAL4166382.1"/>
    </source>
</evidence>
<reference evidence="1 2" key="1">
    <citation type="submission" date="2024-05" db="EMBL/GenBank/DDBJ databases">
        <authorList>
            <person name="Wallberg A."/>
        </authorList>
    </citation>
    <scope>NUCLEOTIDE SEQUENCE [LARGE SCALE GENOMIC DNA]</scope>
</reference>
<sequence length="124" mass="14726">FLNLYPVLVRPPLEYCIQVWSPHMKKHIDLLERVQIRATKLVPGLRNKSYEERLIFLGLTTLEERRERGDMIETYKILTGKEDVNPSIFFQLAQVRGDSDSVDSLKLFKKRYNLDKRGYVFSHR</sequence>
<dbReference type="EMBL" id="CAXKWB010048152">
    <property type="protein sequence ID" value="CAL4166382.1"/>
    <property type="molecule type" value="Genomic_DNA"/>
</dbReference>
<feature type="non-terminal residue" evidence="1">
    <location>
        <position position="1"/>
    </location>
</feature>
<feature type="non-terminal residue" evidence="1">
    <location>
        <position position="124"/>
    </location>
</feature>
<dbReference type="AlphaFoldDB" id="A0AAV2S7W7"/>